<accession>A0AAE1F3E7</accession>
<name>A0AAE1F3E7_PETCI</name>
<dbReference type="EMBL" id="JAWQEG010003429">
    <property type="protein sequence ID" value="KAK3866255.1"/>
    <property type="molecule type" value="Genomic_DNA"/>
</dbReference>
<proteinExistence type="predicted"/>
<comment type="caution">
    <text evidence="1">The sequence shown here is derived from an EMBL/GenBank/DDBJ whole genome shotgun (WGS) entry which is preliminary data.</text>
</comment>
<reference evidence="1" key="1">
    <citation type="submission" date="2023-10" db="EMBL/GenBank/DDBJ databases">
        <title>Genome assemblies of two species of porcelain crab, Petrolisthes cinctipes and Petrolisthes manimaculis (Anomura: Porcellanidae).</title>
        <authorList>
            <person name="Angst P."/>
        </authorList>
    </citation>
    <scope>NUCLEOTIDE SEQUENCE</scope>
    <source>
        <strain evidence="1">PB745_01</strain>
        <tissue evidence="1">Gill</tissue>
    </source>
</reference>
<gene>
    <name evidence="1" type="ORF">Pcinc_028200</name>
</gene>
<dbReference type="AlphaFoldDB" id="A0AAE1F3E7"/>
<evidence type="ECO:0000313" key="1">
    <source>
        <dbReference type="EMBL" id="KAK3866255.1"/>
    </source>
</evidence>
<sequence length="77" mass="8223">MIVNHIEDYLPPRLISAQSLPRPVPHTLPCPSLVLSPTPFLPLLVPLPPSACPAPPCPVPPRPTPCNPAPPKPAPRH</sequence>
<organism evidence="1 2">
    <name type="scientific">Petrolisthes cinctipes</name>
    <name type="common">Flat porcelain crab</name>
    <dbReference type="NCBI Taxonomy" id="88211"/>
    <lineage>
        <taxon>Eukaryota</taxon>
        <taxon>Metazoa</taxon>
        <taxon>Ecdysozoa</taxon>
        <taxon>Arthropoda</taxon>
        <taxon>Crustacea</taxon>
        <taxon>Multicrustacea</taxon>
        <taxon>Malacostraca</taxon>
        <taxon>Eumalacostraca</taxon>
        <taxon>Eucarida</taxon>
        <taxon>Decapoda</taxon>
        <taxon>Pleocyemata</taxon>
        <taxon>Anomura</taxon>
        <taxon>Galatheoidea</taxon>
        <taxon>Porcellanidae</taxon>
        <taxon>Petrolisthes</taxon>
    </lineage>
</organism>
<protein>
    <submittedName>
        <fullName evidence="1">Uncharacterized protein</fullName>
    </submittedName>
</protein>
<keyword evidence="2" id="KW-1185">Reference proteome</keyword>
<evidence type="ECO:0000313" key="2">
    <source>
        <dbReference type="Proteomes" id="UP001286313"/>
    </source>
</evidence>
<dbReference type="Proteomes" id="UP001286313">
    <property type="component" value="Unassembled WGS sequence"/>
</dbReference>